<evidence type="ECO:0000256" key="1">
    <source>
        <dbReference type="ARBA" id="ARBA00023015"/>
    </source>
</evidence>
<proteinExistence type="predicted"/>
<evidence type="ECO:0000256" key="3">
    <source>
        <dbReference type="ARBA" id="ARBA00023163"/>
    </source>
</evidence>
<dbReference type="Pfam" id="PF12833">
    <property type="entry name" value="HTH_18"/>
    <property type="match status" value="1"/>
</dbReference>
<dbReference type="PANTHER" id="PTHR46796">
    <property type="entry name" value="HTH-TYPE TRANSCRIPTIONAL ACTIVATOR RHAS-RELATED"/>
    <property type="match status" value="1"/>
</dbReference>
<gene>
    <name evidence="5" type="ORF">B1L04_00855</name>
</gene>
<evidence type="ECO:0000313" key="5">
    <source>
        <dbReference type="EMBL" id="OPF20054.1"/>
    </source>
</evidence>
<comment type="caution">
    <text evidence="5">The sequence shown here is derived from an EMBL/GenBank/DDBJ whole genome shotgun (WGS) entry which is preliminary data.</text>
</comment>
<dbReference type="InterPro" id="IPR050204">
    <property type="entry name" value="AraC_XylS_family_regulators"/>
</dbReference>
<dbReference type="Gene3D" id="1.10.10.60">
    <property type="entry name" value="Homeodomain-like"/>
    <property type="match status" value="1"/>
</dbReference>
<accession>A0A1V4BZ06</accession>
<evidence type="ECO:0000259" key="4">
    <source>
        <dbReference type="PROSITE" id="PS01124"/>
    </source>
</evidence>
<reference evidence="5 6" key="1">
    <citation type="submission" date="2017-02" db="EMBL/GenBank/DDBJ databases">
        <title>Genome sequence of Microcystis aeruginosa KW.</title>
        <authorList>
            <person name="Oh H.-M."/>
            <person name="Ahn C.-Y."/>
            <person name="Jeong H."/>
            <person name="Srivastava A."/>
            <person name="Lee H.-G."/>
            <person name="Kang S.-R."/>
        </authorList>
    </citation>
    <scope>NUCLEOTIDE SEQUENCE [LARGE SCALE GENOMIC DNA]</scope>
    <source>
        <strain evidence="5 6">KW</strain>
    </source>
</reference>
<evidence type="ECO:0000256" key="2">
    <source>
        <dbReference type="ARBA" id="ARBA00023125"/>
    </source>
</evidence>
<dbReference type="PANTHER" id="PTHR46796:SF12">
    <property type="entry name" value="HTH-TYPE DNA-BINDING TRANSCRIPTIONAL ACTIVATOR EUTR"/>
    <property type="match status" value="1"/>
</dbReference>
<dbReference type="RefSeq" id="WP_079205475.1">
    <property type="nucleotide sequence ID" value="NZ_MVGR01000001.1"/>
</dbReference>
<evidence type="ECO:0000313" key="6">
    <source>
        <dbReference type="Proteomes" id="UP000189835"/>
    </source>
</evidence>
<dbReference type="InterPro" id="IPR018060">
    <property type="entry name" value="HTH_AraC"/>
</dbReference>
<dbReference type="GO" id="GO:0003700">
    <property type="term" value="F:DNA-binding transcription factor activity"/>
    <property type="evidence" value="ECO:0007669"/>
    <property type="project" value="InterPro"/>
</dbReference>
<keyword evidence="1" id="KW-0805">Transcription regulation</keyword>
<dbReference type="AlphaFoldDB" id="A0A1V4BZ06"/>
<keyword evidence="2" id="KW-0238">DNA-binding</keyword>
<dbReference type="SUPFAM" id="SSF46689">
    <property type="entry name" value="Homeodomain-like"/>
    <property type="match status" value="1"/>
</dbReference>
<protein>
    <submittedName>
        <fullName evidence="5">AraC family transcriptional regulator</fullName>
    </submittedName>
</protein>
<dbReference type="EMBL" id="MVGR01000001">
    <property type="protein sequence ID" value="OPF20054.1"/>
    <property type="molecule type" value="Genomic_DNA"/>
</dbReference>
<dbReference type="InterPro" id="IPR009057">
    <property type="entry name" value="Homeodomain-like_sf"/>
</dbReference>
<organism evidence="5 6">
    <name type="scientific">Microcystis aeruginosa KW</name>
    <dbReference type="NCBI Taxonomy" id="1960155"/>
    <lineage>
        <taxon>Bacteria</taxon>
        <taxon>Bacillati</taxon>
        <taxon>Cyanobacteriota</taxon>
        <taxon>Cyanophyceae</taxon>
        <taxon>Oscillatoriophycideae</taxon>
        <taxon>Chroococcales</taxon>
        <taxon>Microcystaceae</taxon>
        <taxon>Microcystis</taxon>
    </lineage>
</organism>
<dbReference type="Proteomes" id="UP000189835">
    <property type="component" value="Unassembled WGS sequence"/>
</dbReference>
<feature type="domain" description="HTH araC/xylS-type" evidence="4">
    <location>
        <begin position="219"/>
        <end position="320"/>
    </location>
</feature>
<sequence length="325" mass="37009">MDINLQPLIKTIPFHDIDELGSQMRAFRWDMIHRPIEAGTFEGELFVAQVGGIQFARPIYNRGIRSQGDSPPGTITVGIPLSTPQVFKWHGYSLSSNSALLQKSSRGIDMLRSGNFPLALVTIDIDSLFSRAEQTDRSRVVSLITDSTLAIQPEPTVLRRFRSHLRYIFELFWRQSQTILQPAMQSLIREDFISLVLDVLDSHQNDPPLRPSIRHPYIKRAEEILLDNLDRPLSILDLCQELHISERTLRYGFQECFGLGPATYLKIQRLNGVRRQLKASAGRGITVSAIALQWGFWHMGQFAKDYKKMFGECPSATLRDNSLTK</sequence>
<dbReference type="GO" id="GO:0043565">
    <property type="term" value="F:sequence-specific DNA binding"/>
    <property type="evidence" value="ECO:0007669"/>
    <property type="project" value="InterPro"/>
</dbReference>
<name>A0A1V4BZ06_MICAE</name>
<dbReference type="PROSITE" id="PS01124">
    <property type="entry name" value="HTH_ARAC_FAMILY_2"/>
    <property type="match status" value="1"/>
</dbReference>
<dbReference type="SMART" id="SM00342">
    <property type="entry name" value="HTH_ARAC"/>
    <property type="match status" value="1"/>
</dbReference>
<keyword evidence="3" id="KW-0804">Transcription</keyword>